<gene>
    <name evidence="2" type="ORF">IX84_23345</name>
</gene>
<evidence type="ECO:0000259" key="1">
    <source>
        <dbReference type="Pfam" id="PF05685"/>
    </source>
</evidence>
<dbReference type="AlphaFoldDB" id="A0A098S4F1"/>
<comment type="caution">
    <text evidence="2">The sequence shown here is derived from an EMBL/GenBank/DDBJ whole genome shotgun (WGS) entry which is preliminary data.</text>
</comment>
<accession>A0A098S4F1</accession>
<dbReference type="Gene3D" id="3.90.1570.10">
    <property type="entry name" value="tt1808, chain A"/>
    <property type="match status" value="1"/>
</dbReference>
<dbReference type="SUPFAM" id="SSF52980">
    <property type="entry name" value="Restriction endonuclease-like"/>
    <property type="match status" value="1"/>
</dbReference>
<keyword evidence="3" id="KW-1185">Reference proteome</keyword>
<protein>
    <recommendedName>
        <fullName evidence="1">Putative restriction endonuclease domain-containing protein</fullName>
    </recommendedName>
</protein>
<dbReference type="PANTHER" id="PTHR36558">
    <property type="entry name" value="GLR1098 PROTEIN"/>
    <property type="match status" value="1"/>
</dbReference>
<dbReference type="EMBL" id="JPOS01000082">
    <property type="protein sequence ID" value="KGE86077.1"/>
    <property type="molecule type" value="Genomic_DNA"/>
</dbReference>
<sequence length="212" mass="24234">MPLTNEELSKTDEPLPLRYPASEAEYWSLAQEAEYRADYYRGEIIASMSYESENHAEIMNELMFHLKSIYRGSNVRFGNSNRPVCIPTCGNAIFNPDGSVIQLPACFYEYQKGMRADLTPIVVFEVLSPSTRVRDLGEKLPCYKQIEGIEHILYVDGATVKVHHMQRQGDNQWLETVYTEKEVHFEINGKPIKVGDLYAGVDFEKPEDQSGK</sequence>
<dbReference type="InterPro" id="IPR011335">
    <property type="entry name" value="Restrct_endonuc-II-like"/>
</dbReference>
<dbReference type="InterPro" id="IPR008538">
    <property type="entry name" value="Uma2"/>
</dbReference>
<dbReference type="Pfam" id="PF05685">
    <property type="entry name" value="Uma2"/>
    <property type="match status" value="1"/>
</dbReference>
<name>A0A098S4F1_9BACT</name>
<proteinExistence type="predicted"/>
<feature type="domain" description="Putative restriction endonuclease" evidence="1">
    <location>
        <begin position="25"/>
        <end position="181"/>
    </location>
</feature>
<dbReference type="STRING" id="1524460.IX84_23345"/>
<dbReference type="PANTHER" id="PTHR36558:SF1">
    <property type="entry name" value="RESTRICTION ENDONUCLEASE DOMAIN-CONTAINING PROTEIN-RELATED"/>
    <property type="match status" value="1"/>
</dbReference>
<evidence type="ECO:0000313" key="3">
    <source>
        <dbReference type="Proteomes" id="UP000029736"/>
    </source>
</evidence>
<evidence type="ECO:0000313" key="2">
    <source>
        <dbReference type="EMBL" id="KGE86077.1"/>
    </source>
</evidence>
<dbReference type="Proteomes" id="UP000029736">
    <property type="component" value="Unassembled WGS sequence"/>
</dbReference>
<dbReference type="InterPro" id="IPR012296">
    <property type="entry name" value="Nuclease_put_TT1808"/>
</dbReference>
<reference evidence="2 3" key="1">
    <citation type="journal article" date="2014" name="Int. J. Syst. Evol. Microbiol.">
        <title>Phaeodactylibacter xiamenensis gen. nov., sp. nov., a member of the family Saprospiraceae isolated from the marine alga Phaeodactylum tricornutum.</title>
        <authorList>
            <person name="Chen Z.Jr."/>
            <person name="Lei X."/>
            <person name="Lai Q."/>
            <person name="Li Y."/>
            <person name="Zhang B."/>
            <person name="Zhang J."/>
            <person name="Zhang H."/>
            <person name="Yang L."/>
            <person name="Zheng W."/>
            <person name="Tian Y."/>
            <person name="Yu Z."/>
            <person name="Xu H.Jr."/>
            <person name="Zheng T."/>
        </authorList>
    </citation>
    <scope>NUCLEOTIDE SEQUENCE [LARGE SCALE GENOMIC DNA]</scope>
    <source>
        <strain evidence="2 3">KD52</strain>
    </source>
</reference>
<dbReference type="CDD" id="cd06260">
    <property type="entry name" value="DUF820-like"/>
    <property type="match status" value="1"/>
</dbReference>
<organism evidence="2 3">
    <name type="scientific">Phaeodactylibacter xiamenensis</name>
    <dbReference type="NCBI Taxonomy" id="1524460"/>
    <lineage>
        <taxon>Bacteria</taxon>
        <taxon>Pseudomonadati</taxon>
        <taxon>Bacteroidota</taxon>
        <taxon>Saprospiria</taxon>
        <taxon>Saprospirales</taxon>
        <taxon>Haliscomenobacteraceae</taxon>
        <taxon>Phaeodactylibacter</taxon>
    </lineage>
</organism>